<sequence length="61" mass="7030">MARYNHGFEINLEVLSDDFYGKDLTGAQIREIVLKFLNDHTDEQLLADINIFDTIKVDEDG</sequence>
<proteinExistence type="predicted"/>
<protein>
    <submittedName>
        <fullName evidence="1">Uncharacterized protein</fullName>
    </submittedName>
</protein>
<comment type="caution">
    <text evidence="1">The sequence shown here is derived from an EMBL/GenBank/DDBJ whole genome shotgun (WGS) entry which is preliminary data.</text>
</comment>
<dbReference type="Proteomes" id="UP000642265">
    <property type="component" value="Unassembled WGS sequence"/>
</dbReference>
<dbReference type="RefSeq" id="WP_151688031.1">
    <property type="nucleotide sequence ID" value="NZ_WBWO01000001.1"/>
</dbReference>
<name>A0A8I0TAZ0_BRUAN</name>
<reference evidence="1" key="1">
    <citation type="submission" date="2020-09" db="EMBL/GenBank/DDBJ databases">
        <authorList>
            <person name="Dalcin Martins P."/>
        </authorList>
    </citation>
    <scope>NUCLEOTIDE SEQUENCE</scope>
    <source>
        <strain evidence="1">MAG47</strain>
    </source>
</reference>
<evidence type="ECO:0000313" key="1">
    <source>
        <dbReference type="EMBL" id="MBE0563682.1"/>
    </source>
</evidence>
<accession>A0A8I0TAZ0</accession>
<dbReference type="AlphaFoldDB" id="A0A8I0TAZ0"/>
<reference evidence="1" key="2">
    <citation type="submission" date="2020-10" db="EMBL/GenBank/DDBJ databases">
        <title>Enrichment of novel Verrucomicrobia, Bacteroidetes and Krumholzibacteria in an oxygen-limited, methane- and iron-fed bioreactor inoculated with Bothnian Sea sediments.</title>
        <authorList>
            <person name="Martins P.D."/>
            <person name="de Jong A."/>
            <person name="Lenstra W.K."/>
            <person name="van Helmond N.A.G.M."/>
            <person name="Slomp C.P."/>
            <person name="Jetten M.S.M."/>
            <person name="Welte C.U."/>
            <person name="Rasigraf O."/>
        </authorList>
    </citation>
    <scope>NUCLEOTIDE SEQUENCE</scope>
    <source>
        <strain evidence="1">MAG47</strain>
    </source>
</reference>
<evidence type="ECO:0000313" key="2">
    <source>
        <dbReference type="Proteomes" id="UP000642265"/>
    </source>
</evidence>
<organism evidence="1 2">
    <name type="scientific">Brucella anthropi</name>
    <name type="common">Ochrobactrum anthropi</name>
    <dbReference type="NCBI Taxonomy" id="529"/>
    <lineage>
        <taxon>Bacteria</taxon>
        <taxon>Pseudomonadati</taxon>
        <taxon>Pseudomonadota</taxon>
        <taxon>Alphaproteobacteria</taxon>
        <taxon>Hyphomicrobiales</taxon>
        <taxon>Brucellaceae</taxon>
        <taxon>Brucella/Ochrobactrum group</taxon>
        <taxon>Brucella</taxon>
    </lineage>
</organism>
<gene>
    <name evidence="1" type="ORF">IH622_23085</name>
</gene>
<dbReference type="EMBL" id="JACZKO010000063">
    <property type="protein sequence ID" value="MBE0563682.1"/>
    <property type="molecule type" value="Genomic_DNA"/>
</dbReference>